<protein>
    <submittedName>
        <fullName evidence="1">HipA-like C-terminal domain protein</fullName>
    </submittedName>
</protein>
<organism evidence="1">
    <name type="scientific">Mycobacterium xenopi 4042</name>
    <dbReference type="NCBI Taxonomy" id="1299334"/>
    <lineage>
        <taxon>Bacteria</taxon>
        <taxon>Bacillati</taxon>
        <taxon>Actinomycetota</taxon>
        <taxon>Actinomycetes</taxon>
        <taxon>Mycobacteriales</taxon>
        <taxon>Mycobacteriaceae</taxon>
        <taxon>Mycobacterium</taxon>
    </lineage>
</organism>
<dbReference type="PATRIC" id="fig|1299334.3.peg.8737"/>
<name>X7Z5F2_MYCXE</name>
<gene>
    <name evidence="1" type="ORF">I553_6969</name>
</gene>
<evidence type="ECO:0000313" key="1">
    <source>
        <dbReference type="EMBL" id="EUA13850.1"/>
    </source>
</evidence>
<dbReference type="AlphaFoldDB" id="X7Z5F2"/>
<sequence length="141" mass="14609">MHANLPTSIRLPNTASKAETAIGTLSEACARGGGSWAGPALELLKTLVFSWIIGNGDLHGKNLSIYNPDGVWPPSSVVVVGLEGSYHHQSARSPVGRVRWDGGRGTFGWAGERCSAERSPVAVGDDEIIGGSGDGDLAAMV</sequence>
<dbReference type="EMBL" id="JAOB01000081">
    <property type="protein sequence ID" value="EUA13850.1"/>
    <property type="molecule type" value="Genomic_DNA"/>
</dbReference>
<accession>X7Z5F2</accession>
<reference evidence="1" key="1">
    <citation type="submission" date="2014-01" db="EMBL/GenBank/DDBJ databases">
        <authorList>
            <person name="Brown-Elliot B."/>
            <person name="Wallace R."/>
            <person name="Lenaerts A."/>
            <person name="Ordway D."/>
            <person name="DeGroote M.A."/>
            <person name="Parker T."/>
            <person name="Sizemore C."/>
            <person name="Tallon L.J."/>
            <person name="Sadzewicz L.K."/>
            <person name="Sengamalay N."/>
            <person name="Fraser C.M."/>
            <person name="Hine E."/>
            <person name="Shefchek K.A."/>
            <person name="Das S.P."/>
            <person name="Tettelin H."/>
        </authorList>
    </citation>
    <scope>NUCLEOTIDE SEQUENCE [LARGE SCALE GENOMIC DNA]</scope>
    <source>
        <strain evidence="1">4042</strain>
    </source>
</reference>
<proteinExistence type="predicted"/>
<comment type="caution">
    <text evidence="1">The sequence shown here is derived from an EMBL/GenBank/DDBJ whole genome shotgun (WGS) entry which is preliminary data.</text>
</comment>